<evidence type="ECO:0000256" key="4">
    <source>
        <dbReference type="ARBA" id="ARBA00022692"/>
    </source>
</evidence>
<keyword evidence="3 7" id="KW-0813">Transport</keyword>
<feature type="transmembrane region" description="Helical" evidence="8">
    <location>
        <begin position="47"/>
        <end position="70"/>
    </location>
</feature>
<proteinExistence type="inferred from homology"/>
<feature type="transmembrane region" description="Helical" evidence="8">
    <location>
        <begin position="278"/>
        <end position="300"/>
    </location>
</feature>
<evidence type="ECO:0000313" key="9">
    <source>
        <dbReference type="EMBL" id="KRN94951.1"/>
    </source>
</evidence>
<comment type="caution">
    <text evidence="9">The sequence shown here is derived from an EMBL/GenBank/DDBJ whole genome shotgun (WGS) entry which is preliminary data.</text>
</comment>
<comment type="similarity">
    <text evidence="2 7">Belongs to the purine-cytosine permease (2.A.39) family.</text>
</comment>
<feature type="transmembrane region" description="Helical" evidence="8">
    <location>
        <begin position="98"/>
        <end position="118"/>
    </location>
</feature>
<dbReference type="PANTHER" id="PTHR31806:SF1">
    <property type="entry name" value="PURINE-CYTOSINE PERMEASE FCY2-RELATED"/>
    <property type="match status" value="1"/>
</dbReference>
<dbReference type="Pfam" id="PF02133">
    <property type="entry name" value="Transp_cyt_pur"/>
    <property type="match status" value="1"/>
</dbReference>
<evidence type="ECO:0000256" key="2">
    <source>
        <dbReference type="ARBA" id="ARBA00008974"/>
    </source>
</evidence>
<keyword evidence="5 8" id="KW-1133">Transmembrane helix</keyword>
<feature type="transmembrane region" description="Helical" evidence="8">
    <location>
        <begin position="130"/>
        <end position="149"/>
    </location>
</feature>
<comment type="subcellular location">
    <subcellularLocation>
        <location evidence="1">Membrane</location>
        <topology evidence="1">Multi-pass membrane protein</topology>
    </subcellularLocation>
</comment>
<feature type="transmembrane region" description="Helical" evidence="8">
    <location>
        <begin position="234"/>
        <end position="258"/>
    </location>
</feature>
<dbReference type="RefSeq" id="WP_057801429.1">
    <property type="nucleotide sequence ID" value="NZ_JQBX01000002.1"/>
</dbReference>
<feature type="transmembrane region" description="Helical" evidence="8">
    <location>
        <begin position="348"/>
        <end position="369"/>
    </location>
</feature>
<feature type="transmembrane region" description="Helical" evidence="8">
    <location>
        <begin position="320"/>
        <end position="342"/>
    </location>
</feature>
<dbReference type="InterPro" id="IPR001248">
    <property type="entry name" value="Pur-cyt_permease"/>
</dbReference>
<evidence type="ECO:0000256" key="8">
    <source>
        <dbReference type="SAM" id="Phobius"/>
    </source>
</evidence>
<sequence>MNDEIIKIPDNERVLSPGKLFYNWFAANIGIMGFVYGAIIVSYHLSFVQALLAALVGALTFAIPGLVSMIGQREGVTTFKLSRAVYGIRGNKIPNFMAWLNMAGWISVNVITGTLLFSSMLKSINIPQNTWTKILCLAIFAGLVIISGLFKEDVLVRIQTWFSWIFGIFTVVLLVIFLVKSDWTAAFSMQTGNWVTSWLPAVAFVAAGSSISWSMAAADWGAYVKPQTKLISNFWSTTLGAATPLFVTMAGGILLSTISPNLATAGDPYAVVFDALPHWFGFIYFLSAAGGLIPQCLVSLRSARINLATIGIDVSEKTSLLFHSLFIVVISIYVLFISANFLGNFELFLNFLGICLASWVAVFLVDSVIYRRHGYDVDLMRKTSRVHYNWRGIVSWIIATITGFLFTSNAAYRGLFAHGIFENNSSLSVFASAIVAMIVMLIFSMFKGKTNDAK</sequence>
<evidence type="ECO:0000256" key="3">
    <source>
        <dbReference type="ARBA" id="ARBA00022448"/>
    </source>
</evidence>
<evidence type="ECO:0000313" key="10">
    <source>
        <dbReference type="Proteomes" id="UP000051859"/>
    </source>
</evidence>
<evidence type="ECO:0000256" key="5">
    <source>
        <dbReference type="ARBA" id="ARBA00022989"/>
    </source>
</evidence>
<dbReference type="AlphaFoldDB" id="A0A0R2L8B6"/>
<keyword evidence="6 7" id="KW-0472">Membrane</keyword>
<accession>A0A0R2L8B6</accession>
<feature type="transmembrane region" description="Helical" evidence="8">
    <location>
        <begin position="390"/>
        <end position="407"/>
    </location>
</feature>
<dbReference type="Gene3D" id="1.10.4160.10">
    <property type="entry name" value="Hydantoin permease"/>
    <property type="match status" value="1"/>
</dbReference>
<dbReference type="PATRIC" id="fig|331679.3.peg.744"/>
<dbReference type="InterPro" id="IPR026030">
    <property type="entry name" value="Pur-cyt_permease_Fcy2/21/22"/>
</dbReference>
<feature type="transmembrane region" description="Helical" evidence="8">
    <location>
        <begin position="21"/>
        <end position="41"/>
    </location>
</feature>
<reference evidence="9 10" key="1">
    <citation type="journal article" date="2015" name="Genome Announc.">
        <title>Expanding the biotechnology potential of lactobacilli through comparative genomics of 213 strains and associated genera.</title>
        <authorList>
            <person name="Sun Z."/>
            <person name="Harris H.M."/>
            <person name="McCann A."/>
            <person name="Guo C."/>
            <person name="Argimon S."/>
            <person name="Zhang W."/>
            <person name="Yang X."/>
            <person name="Jeffery I.B."/>
            <person name="Cooney J.C."/>
            <person name="Kagawa T.F."/>
            <person name="Liu W."/>
            <person name="Song Y."/>
            <person name="Salvetti E."/>
            <person name="Wrobel A."/>
            <person name="Rasinkangas P."/>
            <person name="Parkhill J."/>
            <person name="Rea M.C."/>
            <person name="O'Sullivan O."/>
            <person name="Ritari J."/>
            <person name="Douillard F.P."/>
            <person name="Paul Ross R."/>
            <person name="Yang R."/>
            <person name="Briner A.E."/>
            <person name="Felis G.E."/>
            <person name="de Vos W.M."/>
            <person name="Barrangou R."/>
            <person name="Klaenhammer T.R."/>
            <person name="Caufield P.W."/>
            <person name="Cui Y."/>
            <person name="Zhang H."/>
            <person name="O'Toole P.W."/>
        </authorList>
    </citation>
    <scope>NUCLEOTIDE SEQUENCE [LARGE SCALE GENOMIC DNA]</scope>
    <source>
        <strain evidence="9 10">DSM 18001</strain>
    </source>
</reference>
<evidence type="ECO:0000256" key="1">
    <source>
        <dbReference type="ARBA" id="ARBA00004141"/>
    </source>
</evidence>
<dbReference type="PANTHER" id="PTHR31806">
    <property type="entry name" value="PURINE-CYTOSINE PERMEASE FCY2-RELATED"/>
    <property type="match status" value="1"/>
</dbReference>
<feature type="transmembrane region" description="Helical" evidence="8">
    <location>
        <begin position="199"/>
        <end position="222"/>
    </location>
</feature>
<evidence type="ECO:0000256" key="7">
    <source>
        <dbReference type="PIRNR" id="PIRNR002744"/>
    </source>
</evidence>
<feature type="transmembrane region" description="Helical" evidence="8">
    <location>
        <begin position="427"/>
        <end position="446"/>
    </location>
</feature>
<dbReference type="GO" id="GO:0022857">
    <property type="term" value="F:transmembrane transporter activity"/>
    <property type="evidence" value="ECO:0007669"/>
    <property type="project" value="InterPro"/>
</dbReference>
<dbReference type="PIRSF" id="PIRSF002744">
    <property type="entry name" value="Pur-cyt_permease"/>
    <property type="match status" value="1"/>
</dbReference>
<name>A0A0R2L8B6_9LACO</name>
<keyword evidence="10" id="KW-1185">Reference proteome</keyword>
<dbReference type="EMBL" id="JQBX01000002">
    <property type="protein sequence ID" value="KRN94951.1"/>
    <property type="molecule type" value="Genomic_DNA"/>
</dbReference>
<dbReference type="Proteomes" id="UP000051859">
    <property type="component" value="Unassembled WGS sequence"/>
</dbReference>
<keyword evidence="4 8" id="KW-0812">Transmembrane</keyword>
<dbReference type="STRING" id="331679.IV81_GL000737"/>
<gene>
    <name evidence="9" type="ORF">IV81_GL000737</name>
</gene>
<dbReference type="GO" id="GO:0005886">
    <property type="term" value="C:plasma membrane"/>
    <property type="evidence" value="ECO:0007669"/>
    <property type="project" value="TreeGrafter"/>
</dbReference>
<evidence type="ECO:0000256" key="6">
    <source>
        <dbReference type="ARBA" id="ARBA00023136"/>
    </source>
</evidence>
<organism evidence="9 10">
    <name type="scientific">Pediococcus stilesii</name>
    <dbReference type="NCBI Taxonomy" id="331679"/>
    <lineage>
        <taxon>Bacteria</taxon>
        <taxon>Bacillati</taxon>
        <taxon>Bacillota</taxon>
        <taxon>Bacilli</taxon>
        <taxon>Lactobacillales</taxon>
        <taxon>Lactobacillaceae</taxon>
        <taxon>Pediococcus</taxon>
    </lineage>
</organism>
<protein>
    <submittedName>
        <fullName evidence="9">Cytosine purines permease</fullName>
    </submittedName>
</protein>
<feature type="transmembrane region" description="Helical" evidence="8">
    <location>
        <begin position="161"/>
        <end position="179"/>
    </location>
</feature>